<reference evidence="3" key="1">
    <citation type="submission" date="2016-10" db="EMBL/GenBank/DDBJ databases">
        <authorList>
            <person name="Varghese N."/>
            <person name="Submissions S."/>
        </authorList>
    </citation>
    <scope>NUCLEOTIDE SEQUENCE [LARGE SCALE GENOMIC DNA]</scope>
    <source>
        <strain evidence="3">CGMCC 1.7739</strain>
    </source>
</reference>
<sequence length="305" mass="30879">MALRSGRSSLLHPIAAEFALVTAALVGFVLWRRVVTASLSAAFGTPPAPGGLLLYGLGYGGLLVAGLAAFAGAYAAVRDIPLGLSFPSRADRRVVGATVAVPLVLVGVTKLVGVLTDVPYGSLTKSSYAVDAPLAPVLLVAGLGLLVGVPVLVVVGQVVVQGSFERAVGRSQAVVWTTLVTGFAMTSSDGLTTAPGTGKLVGIALFSLALAVALYAAGHVARAGLRYLAYAPVLLFVALVVASGVAEIDSVAETLFAATHLAVLGIAAHAYERTDSLLPPALAYASLSLANGFVVFAFEAGLRSW</sequence>
<keyword evidence="1" id="KW-0472">Membrane</keyword>
<keyword evidence="1" id="KW-1133">Transmembrane helix</keyword>
<feature type="transmembrane region" description="Helical" evidence="1">
    <location>
        <begin position="281"/>
        <end position="302"/>
    </location>
</feature>
<feature type="transmembrane region" description="Helical" evidence="1">
    <location>
        <begin position="12"/>
        <end position="32"/>
    </location>
</feature>
<evidence type="ECO:0008006" key="4">
    <source>
        <dbReference type="Google" id="ProtNLM"/>
    </source>
</evidence>
<keyword evidence="1" id="KW-0812">Transmembrane</keyword>
<feature type="transmembrane region" description="Helical" evidence="1">
    <location>
        <begin position="52"/>
        <end position="74"/>
    </location>
</feature>
<protein>
    <recommendedName>
        <fullName evidence="4">CAAX protease self-immunity</fullName>
    </recommendedName>
</protein>
<feature type="transmembrane region" description="Helical" evidence="1">
    <location>
        <begin position="200"/>
        <end position="220"/>
    </location>
</feature>
<feature type="transmembrane region" description="Helical" evidence="1">
    <location>
        <begin position="167"/>
        <end position="188"/>
    </location>
</feature>
<feature type="transmembrane region" description="Helical" evidence="1">
    <location>
        <begin position="227"/>
        <end position="246"/>
    </location>
</feature>
<dbReference type="AlphaFoldDB" id="A0A1I2VT52"/>
<evidence type="ECO:0000256" key="1">
    <source>
        <dbReference type="SAM" id="Phobius"/>
    </source>
</evidence>
<dbReference type="Proteomes" id="UP000198876">
    <property type="component" value="Unassembled WGS sequence"/>
</dbReference>
<accession>A0A1I2VT52</accession>
<evidence type="ECO:0000313" key="3">
    <source>
        <dbReference type="Proteomes" id="UP000198876"/>
    </source>
</evidence>
<dbReference type="EMBL" id="FOOQ01000006">
    <property type="protein sequence ID" value="SFG91629.1"/>
    <property type="molecule type" value="Genomic_DNA"/>
</dbReference>
<dbReference type="RefSeq" id="WP_092893649.1">
    <property type="nucleotide sequence ID" value="NZ_FOOQ01000006.1"/>
</dbReference>
<organism evidence="2 3">
    <name type="scientific">Halopelagius inordinatus</name>
    <dbReference type="NCBI Taxonomy" id="553467"/>
    <lineage>
        <taxon>Archaea</taxon>
        <taxon>Methanobacteriati</taxon>
        <taxon>Methanobacteriota</taxon>
        <taxon>Stenosarchaea group</taxon>
        <taxon>Halobacteria</taxon>
        <taxon>Halobacteriales</taxon>
        <taxon>Haloferacaceae</taxon>
    </lineage>
</organism>
<gene>
    <name evidence="2" type="ORF">SAMN04488063_3286</name>
</gene>
<feature type="transmembrane region" description="Helical" evidence="1">
    <location>
        <begin position="135"/>
        <end position="155"/>
    </location>
</feature>
<name>A0A1I2VT52_9EURY</name>
<dbReference type="OrthoDB" id="239469at2157"/>
<keyword evidence="3" id="KW-1185">Reference proteome</keyword>
<feature type="transmembrane region" description="Helical" evidence="1">
    <location>
        <begin position="94"/>
        <end position="115"/>
    </location>
</feature>
<proteinExistence type="predicted"/>
<evidence type="ECO:0000313" key="2">
    <source>
        <dbReference type="EMBL" id="SFG91629.1"/>
    </source>
</evidence>